<dbReference type="CDD" id="cd00830">
    <property type="entry name" value="KAS_III"/>
    <property type="match status" value="1"/>
</dbReference>
<evidence type="ECO:0000256" key="5">
    <source>
        <dbReference type="ARBA" id="ARBA00022832"/>
    </source>
</evidence>
<protein>
    <recommendedName>
        <fullName evidence="10">Beta-ketoacyl-[acyl-carrier-protein] synthase III</fullName>
        <shortName evidence="10">Beta-ketoacyl-ACP synthase III</shortName>
        <shortName evidence="10">KAS III</shortName>
        <ecNumber evidence="10">2.3.1.180</ecNumber>
    </recommendedName>
    <alternativeName>
        <fullName evidence="10">3-oxoacyl-[acyl-carrier-protein] synthase 3</fullName>
    </alternativeName>
    <alternativeName>
        <fullName evidence="10">3-oxoacyl-[acyl-carrier-protein] synthase III</fullName>
    </alternativeName>
</protein>
<comment type="subunit">
    <text evidence="10">Homodimer.</text>
</comment>
<evidence type="ECO:0000256" key="6">
    <source>
        <dbReference type="ARBA" id="ARBA00023098"/>
    </source>
</evidence>
<dbReference type="HAMAP" id="MF_01815">
    <property type="entry name" value="FabH"/>
    <property type="match status" value="1"/>
</dbReference>
<dbReference type="InterPro" id="IPR013747">
    <property type="entry name" value="ACP_syn_III_C"/>
</dbReference>
<feature type="domain" description="Beta-ketoacyl-[acyl-carrier-protein] synthase III N-terminal" evidence="12">
    <location>
        <begin position="108"/>
        <end position="185"/>
    </location>
</feature>
<comment type="subcellular location">
    <subcellularLocation>
        <location evidence="10">Cytoplasm</location>
    </subcellularLocation>
</comment>
<keyword evidence="3 10" id="KW-0444">Lipid biosynthesis</keyword>
<feature type="domain" description="Beta-ketoacyl-[acyl-carrier-protein] synthase III C-terminal" evidence="11">
    <location>
        <begin position="230"/>
        <end position="317"/>
    </location>
</feature>
<keyword evidence="14" id="KW-1185">Reference proteome</keyword>
<dbReference type="Pfam" id="PF08541">
    <property type="entry name" value="ACP_syn_III_C"/>
    <property type="match status" value="1"/>
</dbReference>
<feature type="active site" evidence="10">
    <location>
        <position position="114"/>
    </location>
</feature>
<keyword evidence="5 10" id="KW-0276">Fatty acid metabolism</keyword>
<evidence type="ECO:0000256" key="8">
    <source>
        <dbReference type="ARBA" id="ARBA00023268"/>
    </source>
</evidence>
<sequence>MKLKACIKSIGAYLPKNIVYNQDFETFLDTSDEWITRRTGIKQRFKADKDEQTSDLAYKAALVAIKRAKINIDDIDMIIVATLSPDYFAMPSTATLVAHKLGLKVSAFDISAACSGFIYMLELAKSLVESASKKNVLIIGAEKISSVLDYNDRSTCVLFGDGAAACVISAGYENEILDVQTATDGEYAKLLFTNRPKYSKDCTPISLKMQGNDVFKVAVNTLANEVKHILSKNNLSKDDITHFIPHQANLRIINYVKEKLELKDEQCCVCVDKYGNTSAASIPIAINELYESKKLKKGDLMLFDAFGGGFTWGSALAYFDGE</sequence>
<comment type="function">
    <text evidence="10">Catalyzes the condensation reaction of fatty acid synthesis by the addition to an acyl acceptor of two carbons from malonyl-ACP. Catalyzes the first condensation reaction which initiates fatty acid synthesis and may therefore play a role in governing the total rate of fatty acid production. Possesses both acetoacetyl-ACP synthase and acetyl transacylase activities. Its substrate specificity determines the biosynthesis of branched-chain and/or straight-chain of fatty acids.</text>
</comment>
<evidence type="ECO:0000259" key="12">
    <source>
        <dbReference type="Pfam" id="PF08545"/>
    </source>
</evidence>
<dbReference type="Proteomes" id="UP000786183">
    <property type="component" value="Unassembled WGS sequence"/>
</dbReference>
<feature type="active site" evidence="10">
    <location>
        <position position="246"/>
    </location>
</feature>
<keyword evidence="2 10" id="KW-0963">Cytoplasm</keyword>
<feature type="active site" evidence="10">
    <location>
        <position position="276"/>
    </location>
</feature>
<dbReference type="SUPFAM" id="SSF53901">
    <property type="entry name" value="Thiolase-like"/>
    <property type="match status" value="1"/>
</dbReference>
<dbReference type="PANTHER" id="PTHR34069">
    <property type="entry name" value="3-OXOACYL-[ACYL-CARRIER-PROTEIN] SYNTHASE 3"/>
    <property type="match status" value="1"/>
</dbReference>
<dbReference type="EMBL" id="JACGBB010000002">
    <property type="protein sequence ID" value="MBZ7986781.1"/>
    <property type="molecule type" value="Genomic_DNA"/>
</dbReference>
<evidence type="ECO:0000256" key="3">
    <source>
        <dbReference type="ARBA" id="ARBA00022516"/>
    </source>
</evidence>
<name>A0ABS7WQX2_9BACT</name>
<keyword evidence="7 10" id="KW-0275">Fatty acid biosynthesis</keyword>
<proteinExistence type="inferred from homology"/>
<dbReference type="NCBIfam" id="NF006829">
    <property type="entry name" value="PRK09352.1"/>
    <property type="match status" value="1"/>
</dbReference>
<comment type="caution">
    <text evidence="13">The sequence shown here is derived from an EMBL/GenBank/DDBJ whole genome shotgun (WGS) entry which is preliminary data.</text>
</comment>
<keyword evidence="9 10" id="KW-0012">Acyltransferase</keyword>
<reference evidence="13 14" key="1">
    <citation type="submission" date="2020-07" db="EMBL/GenBank/DDBJ databases">
        <title>Transfer of Campylobacter canadensis to the novel genus Avispirillum gen. nov., that also includes two novel species recovered from migratory waterfowl: Avispirillum anseris sp. nov. and Avispirillum brantae sp. nov.</title>
        <authorList>
            <person name="Miller W.G."/>
            <person name="Chapman M.H."/>
            <person name="Yee E."/>
            <person name="Inglis G.D."/>
        </authorList>
    </citation>
    <scope>NUCLEOTIDE SEQUENCE [LARGE SCALE GENOMIC DNA]</scope>
    <source>
        <strain evidence="13 14">L283</strain>
    </source>
</reference>
<dbReference type="Pfam" id="PF08545">
    <property type="entry name" value="ACP_syn_III"/>
    <property type="match status" value="1"/>
</dbReference>
<evidence type="ECO:0000313" key="13">
    <source>
        <dbReference type="EMBL" id="MBZ7986781.1"/>
    </source>
</evidence>
<keyword evidence="8 10" id="KW-0511">Multifunctional enzyme</keyword>
<evidence type="ECO:0000256" key="7">
    <source>
        <dbReference type="ARBA" id="ARBA00023160"/>
    </source>
</evidence>
<dbReference type="RefSeq" id="WP_172230201.1">
    <property type="nucleotide sequence ID" value="NZ_CP035946.1"/>
</dbReference>
<evidence type="ECO:0000256" key="2">
    <source>
        <dbReference type="ARBA" id="ARBA00022490"/>
    </source>
</evidence>
<evidence type="ECO:0000256" key="1">
    <source>
        <dbReference type="ARBA" id="ARBA00008642"/>
    </source>
</evidence>
<dbReference type="NCBIfam" id="TIGR00747">
    <property type="entry name" value="fabH"/>
    <property type="match status" value="1"/>
</dbReference>
<keyword evidence="6 10" id="KW-0443">Lipid metabolism</keyword>
<keyword evidence="4 10" id="KW-0808">Transferase</keyword>
<gene>
    <name evidence="10" type="primary">fabH</name>
    <name evidence="13" type="ORF">AVCANL283_01445</name>
</gene>
<accession>A0ABS7WQX2</accession>
<evidence type="ECO:0000256" key="9">
    <source>
        <dbReference type="ARBA" id="ARBA00023315"/>
    </source>
</evidence>
<comment type="pathway">
    <text evidence="10">Lipid metabolism; fatty acid biosynthesis.</text>
</comment>
<comment type="domain">
    <text evidence="10">The last Arg residue of the ACP-binding site is essential for the weak association between ACP/AcpP and FabH.</text>
</comment>
<dbReference type="InterPro" id="IPR004655">
    <property type="entry name" value="FabH"/>
</dbReference>
<comment type="catalytic activity">
    <reaction evidence="10">
        <text>malonyl-[ACP] + acetyl-CoA + H(+) = 3-oxobutanoyl-[ACP] + CO2 + CoA</text>
        <dbReference type="Rhea" id="RHEA:12080"/>
        <dbReference type="Rhea" id="RHEA-COMP:9623"/>
        <dbReference type="Rhea" id="RHEA-COMP:9625"/>
        <dbReference type="ChEBI" id="CHEBI:15378"/>
        <dbReference type="ChEBI" id="CHEBI:16526"/>
        <dbReference type="ChEBI" id="CHEBI:57287"/>
        <dbReference type="ChEBI" id="CHEBI:57288"/>
        <dbReference type="ChEBI" id="CHEBI:78449"/>
        <dbReference type="ChEBI" id="CHEBI:78450"/>
        <dbReference type="EC" id="2.3.1.180"/>
    </reaction>
</comment>
<dbReference type="EC" id="2.3.1.180" evidence="10"/>
<evidence type="ECO:0000259" key="11">
    <source>
        <dbReference type="Pfam" id="PF08541"/>
    </source>
</evidence>
<organism evidence="13 14">
    <name type="scientific">Campylobacter canadensis</name>
    <dbReference type="NCBI Taxonomy" id="449520"/>
    <lineage>
        <taxon>Bacteria</taxon>
        <taxon>Pseudomonadati</taxon>
        <taxon>Campylobacterota</taxon>
        <taxon>Epsilonproteobacteria</taxon>
        <taxon>Campylobacterales</taxon>
        <taxon>Campylobacteraceae</taxon>
        <taxon>Campylobacter</taxon>
    </lineage>
</organism>
<dbReference type="InterPro" id="IPR013751">
    <property type="entry name" value="ACP_syn_III_N"/>
</dbReference>
<evidence type="ECO:0000256" key="4">
    <source>
        <dbReference type="ARBA" id="ARBA00022679"/>
    </source>
</evidence>
<comment type="similarity">
    <text evidence="1 10">Belongs to the thiolase-like superfamily. FabH family.</text>
</comment>
<evidence type="ECO:0000313" key="14">
    <source>
        <dbReference type="Proteomes" id="UP000786183"/>
    </source>
</evidence>
<feature type="region of interest" description="ACP-binding" evidence="10">
    <location>
        <begin position="247"/>
        <end position="251"/>
    </location>
</feature>
<dbReference type="PANTHER" id="PTHR34069:SF2">
    <property type="entry name" value="BETA-KETOACYL-[ACYL-CARRIER-PROTEIN] SYNTHASE III"/>
    <property type="match status" value="1"/>
</dbReference>
<dbReference type="InterPro" id="IPR016039">
    <property type="entry name" value="Thiolase-like"/>
</dbReference>
<dbReference type="Gene3D" id="3.40.47.10">
    <property type="match status" value="1"/>
</dbReference>
<evidence type="ECO:0000256" key="10">
    <source>
        <dbReference type="HAMAP-Rule" id="MF_01815"/>
    </source>
</evidence>